<dbReference type="GO" id="GO:0004175">
    <property type="term" value="F:endopeptidase activity"/>
    <property type="evidence" value="ECO:0007669"/>
    <property type="project" value="UniProtKB-ARBA"/>
</dbReference>
<feature type="transmembrane region" description="Helical" evidence="1">
    <location>
        <begin position="49"/>
        <end position="69"/>
    </location>
</feature>
<feature type="transmembrane region" description="Helical" evidence="1">
    <location>
        <begin position="20"/>
        <end position="37"/>
    </location>
</feature>
<protein>
    <submittedName>
        <fullName evidence="3">CPBP family intramembrane glutamic endopeptidase</fullName>
        <ecNumber evidence="3">3.4.-.-</ecNumber>
    </submittedName>
</protein>
<feature type="transmembrane region" description="Helical" evidence="1">
    <location>
        <begin position="197"/>
        <end position="222"/>
    </location>
</feature>
<evidence type="ECO:0000259" key="2">
    <source>
        <dbReference type="Pfam" id="PF02517"/>
    </source>
</evidence>
<dbReference type="InterPro" id="IPR003675">
    <property type="entry name" value="Rce1/LyrA-like_dom"/>
</dbReference>
<dbReference type="Proteomes" id="UP001597092">
    <property type="component" value="Unassembled WGS sequence"/>
</dbReference>
<evidence type="ECO:0000256" key="1">
    <source>
        <dbReference type="SAM" id="Phobius"/>
    </source>
</evidence>
<feature type="transmembrane region" description="Helical" evidence="1">
    <location>
        <begin position="124"/>
        <end position="144"/>
    </location>
</feature>
<keyword evidence="1" id="KW-0812">Transmembrane</keyword>
<reference evidence="3 4" key="1">
    <citation type="journal article" date="2019" name="Int. J. Syst. Evol. Microbiol.">
        <title>The Global Catalogue of Microorganisms (GCM) 10K type strain sequencing project: providing services to taxonomists for standard genome sequencing and annotation.</title>
        <authorList>
            <consortium name="The Broad Institute Genomics Platform"/>
            <consortium name="The Broad Institute Genome Sequencing Center for Infectious Disease"/>
            <person name="Wu L."/>
            <person name="Ma J."/>
        </authorList>
    </citation>
    <scope>NUCLEOTIDE SEQUENCE [LARGE SCALE GENOMIC DNA]</scope>
    <source>
        <strain evidence="3 4">CGMCC 1.10387</strain>
    </source>
</reference>
<evidence type="ECO:0000313" key="3">
    <source>
        <dbReference type="EMBL" id="MFD1684869.1"/>
    </source>
</evidence>
<keyword evidence="1" id="KW-0472">Membrane</keyword>
<dbReference type="EC" id="3.4.-.-" evidence="3"/>
<dbReference type="Pfam" id="PF02517">
    <property type="entry name" value="Rce1-like"/>
    <property type="match status" value="1"/>
</dbReference>
<feature type="domain" description="CAAX prenyl protease 2/Lysostaphin resistance protein A-like" evidence="2">
    <location>
        <begin position="131"/>
        <end position="228"/>
    </location>
</feature>
<feature type="transmembrane region" description="Helical" evidence="1">
    <location>
        <begin position="89"/>
        <end position="112"/>
    </location>
</feature>
<dbReference type="PANTHER" id="PTHR39430:SF1">
    <property type="entry name" value="PROTEASE"/>
    <property type="match status" value="1"/>
</dbReference>
<name>A0ABD6DSM1_9EURY</name>
<dbReference type="EMBL" id="JBHUDP010000001">
    <property type="protein sequence ID" value="MFD1684869.1"/>
    <property type="molecule type" value="Genomic_DNA"/>
</dbReference>
<sequence length="308" mass="33146">MTWPVWNDTHNRLRAPLRALLPLVGTFLALGIFQTAVRARFEHPVRELLELVGLAGILVAGIVVSARAVDRRPITEYGLSADRGWWRSLAVGGIVGTVVNAGALAVSLRAGWVSIVGYAHAPGVLPFVPATLVAFALVSVAAAWEEFVFRATMLKNLAEGGERFLERWSTVLLALLLSSLVFAALHGGKVEHLSQYGYYLLAGVVLGGVYVLTGELAVPIGFHTFYNYTMGLFGLGVSQSGPELVVLDLVGPDRWVGEEGLVHVVFAAVGGLLLLSYIRWREGNLSLHHGVTRWTPLGESAASSDEDE</sequence>
<keyword evidence="1" id="KW-1133">Transmembrane helix</keyword>
<organism evidence="3 4">
    <name type="scientific">Halobellus litoreus</name>
    <dbReference type="NCBI Taxonomy" id="755310"/>
    <lineage>
        <taxon>Archaea</taxon>
        <taxon>Methanobacteriati</taxon>
        <taxon>Methanobacteriota</taxon>
        <taxon>Stenosarchaea group</taxon>
        <taxon>Halobacteria</taxon>
        <taxon>Halobacteriales</taxon>
        <taxon>Haloferacaceae</taxon>
        <taxon>Halobellus</taxon>
    </lineage>
</organism>
<keyword evidence="4" id="KW-1185">Reference proteome</keyword>
<keyword evidence="3" id="KW-0378">Hydrolase</keyword>
<dbReference type="AlphaFoldDB" id="A0ABD6DSM1"/>
<comment type="caution">
    <text evidence="3">The sequence shown here is derived from an EMBL/GenBank/DDBJ whole genome shotgun (WGS) entry which is preliminary data.</text>
</comment>
<feature type="transmembrane region" description="Helical" evidence="1">
    <location>
        <begin position="260"/>
        <end position="278"/>
    </location>
</feature>
<proteinExistence type="predicted"/>
<evidence type="ECO:0000313" key="4">
    <source>
        <dbReference type="Proteomes" id="UP001597092"/>
    </source>
</evidence>
<dbReference type="PANTHER" id="PTHR39430">
    <property type="entry name" value="MEMBRANE-ASSOCIATED PROTEASE-RELATED"/>
    <property type="match status" value="1"/>
</dbReference>
<feature type="transmembrane region" description="Helical" evidence="1">
    <location>
        <begin position="164"/>
        <end position="185"/>
    </location>
</feature>
<dbReference type="GO" id="GO:0080120">
    <property type="term" value="P:CAAX-box protein maturation"/>
    <property type="evidence" value="ECO:0007669"/>
    <property type="project" value="UniProtKB-ARBA"/>
</dbReference>
<gene>
    <name evidence="3" type="ORF">ACFSAS_04515</name>
</gene>
<dbReference type="RefSeq" id="WP_256307657.1">
    <property type="nucleotide sequence ID" value="NZ_JANHAW010000002.1"/>
</dbReference>
<accession>A0ABD6DSM1</accession>